<keyword evidence="4" id="KW-0808">Transferase</keyword>
<dbReference type="PROSITE" id="PS00794">
    <property type="entry name" value="HPPK"/>
    <property type="match status" value="1"/>
</dbReference>
<dbReference type="SUPFAM" id="SSF55083">
    <property type="entry name" value="6-hydroxymethyl-7,8-dihydropterin pyrophosphokinase, HPPK"/>
    <property type="match status" value="1"/>
</dbReference>
<dbReference type="PROSITE" id="PS50972">
    <property type="entry name" value="PTERIN_BINDING"/>
    <property type="match status" value="1"/>
</dbReference>
<evidence type="ECO:0000256" key="5">
    <source>
        <dbReference type="ARBA" id="ARBA00022741"/>
    </source>
</evidence>
<dbReference type="PROSITE" id="PS00793">
    <property type="entry name" value="DHPS_2"/>
    <property type="match status" value="1"/>
</dbReference>
<keyword evidence="7" id="KW-0067">ATP-binding</keyword>
<dbReference type="Gene3D" id="3.30.1130.10">
    <property type="match status" value="2"/>
</dbReference>
<dbReference type="UniPathway" id="UPA00077">
    <property type="reaction ID" value="UER00155"/>
</dbReference>
<sequence>MLSDASHTDIASTDTIRIQDIALTIRLGSGSCWPAKQPHEGTLQPVHVTLSLMHDVKEAAETDDLAHSINYSDLAKELRGSIRNEPVFASVEEFSLHTYNALFQKNSLLDEHRGKVSELGICVVQLRPPLHCARVGVESAATFNVDTWTITRVRHFVDELTCHAIIGVNPAERLEKQDVVSSISIDSGKDGLQKEQWIDFRTIARTLYEEISMSSFFTLEALASSVAHKTLLTIKPVLPIHKVTVKAAKPSALVFAKYPEVEISRTMRDYQELTTSTIQKPLSSEVLETTTTNGIHTVAISLGSNLGDRFRNIELALRLLEIPQQLLSSDGEEESNEQGEVTGEEDSPLELTATVSVVNTSFLYETAPMYVTDQPSFINCACLVETNLPPTTLLRLLKKIELTVGRVPSIRFGPRAVDLDLVLYDQQVLDTRPPEDRATLDNLEGELVIPHPRLVEREFVLRPLNDMIPDYTHPVHHKSLRSLLNSLKIPPNEPQMHKVIPFPRLPLSTGTTSPYKCIPPVPETLTYWTYPATSHPPAFTHTDTRGKLNAHHPKRKTTYLMSTLNATPDSFSDGSTHDTLPTALSYARESVSAGAAIVDVGGHSTRPGAASVGVQEEIDRVVPIVQAIRLAASTNEEGGEESEKLRHILISVDTFRWEVAEAAVRAGANCINDVCAFTGPDYFLEVEGEEAVRRAEEYREGMKRVAREYATPCVLMHSRGDAGQNKGYKAMYGYAGPRGAVVEGVRVELGQKVDEVVRGRGGVRRWLVVADPGVGFSKTVEGNLEVLRDAKGMVEDVLVGQGDKKYRNPLAGYPFLIGTSRKSYIGGILAQGPGGRETVPTERVWATAAGVACAIQQGALAVRVHDTREMADVVTMADALWG</sequence>
<dbReference type="EC" id="2.7.6.3" evidence="3"/>
<feature type="region of interest" description="Disordered" evidence="9">
    <location>
        <begin position="328"/>
        <end position="349"/>
    </location>
</feature>
<feature type="compositionally biased region" description="Acidic residues" evidence="9">
    <location>
        <begin position="330"/>
        <end position="348"/>
    </location>
</feature>
<name>A0A0C9XPY2_9AGAR</name>
<dbReference type="GO" id="GO:0046654">
    <property type="term" value="P:tetrahydrofolate biosynthetic process"/>
    <property type="evidence" value="ECO:0007669"/>
    <property type="project" value="UniProtKB-UniPathway"/>
</dbReference>
<dbReference type="GO" id="GO:0046656">
    <property type="term" value="P:folic acid biosynthetic process"/>
    <property type="evidence" value="ECO:0007669"/>
    <property type="project" value="UniProtKB-KW"/>
</dbReference>
<organism evidence="11 12">
    <name type="scientific">Laccaria amethystina LaAM-08-1</name>
    <dbReference type="NCBI Taxonomy" id="1095629"/>
    <lineage>
        <taxon>Eukaryota</taxon>
        <taxon>Fungi</taxon>
        <taxon>Dikarya</taxon>
        <taxon>Basidiomycota</taxon>
        <taxon>Agaricomycotina</taxon>
        <taxon>Agaricomycetes</taxon>
        <taxon>Agaricomycetidae</taxon>
        <taxon>Agaricales</taxon>
        <taxon>Agaricineae</taxon>
        <taxon>Hydnangiaceae</taxon>
        <taxon>Laccaria</taxon>
    </lineage>
</organism>
<dbReference type="Gene3D" id="3.20.20.20">
    <property type="entry name" value="Dihydropteroate synthase-like"/>
    <property type="match status" value="1"/>
</dbReference>
<dbReference type="STRING" id="1095629.A0A0C9XPY2"/>
<dbReference type="Gene3D" id="3.30.70.560">
    <property type="entry name" value="7,8-Dihydro-6-hydroxymethylpterin-pyrophosphokinase HPPK"/>
    <property type="match status" value="1"/>
</dbReference>
<dbReference type="SUPFAM" id="SSF55620">
    <property type="entry name" value="Tetrahydrobiopterin biosynthesis enzymes-like"/>
    <property type="match status" value="2"/>
</dbReference>
<protein>
    <recommendedName>
        <fullName evidence="3">2-amino-4-hydroxy-6-hydroxymethyldihydropteridine diphosphokinase</fullName>
        <ecNumber evidence="3">2.7.6.3</ecNumber>
    </recommendedName>
</protein>
<dbReference type="InterPro" id="IPR045031">
    <property type="entry name" value="DHP_synth-like"/>
</dbReference>
<dbReference type="Pfam" id="PF02152">
    <property type="entry name" value="FolB"/>
    <property type="match status" value="2"/>
</dbReference>
<dbReference type="InterPro" id="IPR043133">
    <property type="entry name" value="GTP-CH-I_C/QueF"/>
</dbReference>
<dbReference type="InterPro" id="IPR000550">
    <property type="entry name" value="Hppk"/>
</dbReference>
<dbReference type="InterPro" id="IPR000489">
    <property type="entry name" value="Pterin-binding_dom"/>
</dbReference>
<evidence type="ECO:0000256" key="6">
    <source>
        <dbReference type="ARBA" id="ARBA00022777"/>
    </source>
</evidence>
<dbReference type="AlphaFoldDB" id="A0A0C9XPY2"/>
<keyword evidence="12" id="KW-1185">Reference proteome</keyword>
<dbReference type="OrthoDB" id="615426at2759"/>
<dbReference type="GO" id="GO:0004150">
    <property type="term" value="F:dihydroneopterin aldolase activity"/>
    <property type="evidence" value="ECO:0007669"/>
    <property type="project" value="InterPro"/>
</dbReference>
<dbReference type="Proteomes" id="UP000054477">
    <property type="component" value="Unassembled WGS sequence"/>
</dbReference>
<evidence type="ECO:0000256" key="4">
    <source>
        <dbReference type="ARBA" id="ARBA00022679"/>
    </source>
</evidence>
<dbReference type="GO" id="GO:0005740">
    <property type="term" value="C:mitochondrial envelope"/>
    <property type="evidence" value="ECO:0007669"/>
    <property type="project" value="TreeGrafter"/>
</dbReference>
<feature type="domain" description="Pterin-binding" evidence="10">
    <location>
        <begin position="558"/>
        <end position="875"/>
    </location>
</feature>
<reference evidence="12" key="2">
    <citation type="submission" date="2015-01" db="EMBL/GenBank/DDBJ databases">
        <title>Evolutionary Origins and Diversification of the Mycorrhizal Mutualists.</title>
        <authorList>
            <consortium name="DOE Joint Genome Institute"/>
            <consortium name="Mycorrhizal Genomics Consortium"/>
            <person name="Kohler A."/>
            <person name="Kuo A."/>
            <person name="Nagy L.G."/>
            <person name="Floudas D."/>
            <person name="Copeland A."/>
            <person name="Barry K.W."/>
            <person name="Cichocki N."/>
            <person name="Veneault-Fourrey C."/>
            <person name="LaButti K."/>
            <person name="Lindquist E.A."/>
            <person name="Lipzen A."/>
            <person name="Lundell T."/>
            <person name="Morin E."/>
            <person name="Murat C."/>
            <person name="Riley R."/>
            <person name="Ohm R."/>
            <person name="Sun H."/>
            <person name="Tunlid A."/>
            <person name="Henrissat B."/>
            <person name="Grigoriev I.V."/>
            <person name="Hibbett D.S."/>
            <person name="Martin F."/>
        </authorList>
    </citation>
    <scope>NUCLEOTIDE SEQUENCE [LARGE SCALE GENOMIC DNA]</scope>
    <source>
        <strain evidence="12">LaAM-08-1</strain>
    </source>
</reference>
<dbReference type="NCBIfam" id="TIGR01498">
    <property type="entry name" value="folK"/>
    <property type="match status" value="1"/>
</dbReference>
<dbReference type="GO" id="GO:0005524">
    <property type="term" value="F:ATP binding"/>
    <property type="evidence" value="ECO:0007669"/>
    <property type="project" value="UniProtKB-KW"/>
</dbReference>
<dbReference type="GO" id="GO:0016301">
    <property type="term" value="F:kinase activity"/>
    <property type="evidence" value="ECO:0007669"/>
    <property type="project" value="UniProtKB-KW"/>
</dbReference>
<comment type="similarity">
    <text evidence="2">In the N-terminal section; belongs to the DHNA family.</text>
</comment>
<dbReference type="InterPro" id="IPR011005">
    <property type="entry name" value="Dihydropteroate_synth-like_sf"/>
</dbReference>
<keyword evidence="8" id="KW-0289">Folate biosynthesis</keyword>
<dbReference type="Pfam" id="PF01288">
    <property type="entry name" value="HPPK"/>
    <property type="match status" value="1"/>
</dbReference>
<evidence type="ECO:0000256" key="2">
    <source>
        <dbReference type="ARBA" id="ARBA00009640"/>
    </source>
</evidence>
<evidence type="ECO:0000313" key="11">
    <source>
        <dbReference type="EMBL" id="KIK07161.1"/>
    </source>
</evidence>
<dbReference type="SUPFAM" id="SSF51717">
    <property type="entry name" value="Dihydropteroate synthetase-like"/>
    <property type="match status" value="1"/>
</dbReference>
<dbReference type="InterPro" id="IPR006157">
    <property type="entry name" value="FolB_dom"/>
</dbReference>
<proteinExistence type="inferred from homology"/>
<dbReference type="SMART" id="SM00905">
    <property type="entry name" value="FolB"/>
    <property type="match status" value="2"/>
</dbReference>
<evidence type="ECO:0000256" key="3">
    <source>
        <dbReference type="ARBA" id="ARBA00013253"/>
    </source>
</evidence>
<dbReference type="Pfam" id="PF00809">
    <property type="entry name" value="Pterin_bind"/>
    <property type="match status" value="1"/>
</dbReference>
<gene>
    <name evidence="11" type="ORF">K443DRAFT_673718</name>
</gene>
<evidence type="ECO:0000256" key="8">
    <source>
        <dbReference type="ARBA" id="ARBA00022909"/>
    </source>
</evidence>
<dbReference type="CDD" id="cd00483">
    <property type="entry name" value="HPPK"/>
    <property type="match status" value="1"/>
</dbReference>
<comment type="pathway">
    <text evidence="1">Cofactor biosynthesis; tetrahydrofolate biosynthesis; 2-amino-4-hydroxy-6-hydroxymethyl-7,8-dihydropteridine diphosphate from 7,8-dihydroneopterin triphosphate: step 4/4.</text>
</comment>
<evidence type="ECO:0000256" key="9">
    <source>
        <dbReference type="SAM" id="MobiDB-lite"/>
    </source>
</evidence>
<dbReference type="GO" id="GO:0003848">
    <property type="term" value="F:2-amino-4-hydroxy-6-hydroxymethyldihydropteridine diphosphokinase activity"/>
    <property type="evidence" value="ECO:0007669"/>
    <property type="project" value="UniProtKB-EC"/>
</dbReference>
<evidence type="ECO:0000259" key="10">
    <source>
        <dbReference type="PROSITE" id="PS50972"/>
    </source>
</evidence>
<evidence type="ECO:0000256" key="1">
    <source>
        <dbReference type="ARBA" id="ARBA00005051"/>
    </source>
</evidence>
<dbReference type="PANTHER" id="PTHR20941:SF1">
    <property type="entry name" value="FOLIC ACID SYNTHESIS PROTEIN FOL1"/>
    <property type="match status" value="1"/>
</dbReference>
<dbReference type="EMBL" id="KN838549">
    <property type="protein sequence ID" value="KIK07161.1"/>
    <property type="molecule type" value="Genomic_DNA"/>
</dbReference>
<evidence type="ECO:0000313" key="12">
    <source>
        <dbReference type="Proteomes" id="UP000054477"/>
    </source>
</evidence>
<keyword evidence="5" id="KW-0547">Nucleotide-binding</keyword>
<accession>A0A0C9XPY2</accession>
<dbReference type="PANTHER" id="PTHR20941">
    <property type="entry name" value="FOLATE SYNTHESIS PROTEINS"/>
    <property type="match status" value="1"/>
</dbReference>
<dbReference type="InterPro" id="IPR035907">
    <property type="entry name" value="Hppk_sf"/>
</dbReference>
<keyword evidence="6" id="KW-0418">Kinase</keyword>
<dbReference type="HOGENOM" id="CLU_008023_2_0_1"/>
<reference evidence="11 12" key="1">
    <citation type="submission" date="2014-04" db="EMBL/GenBank/DDBJ databases">
        <authorList>
            <consortium name="DOE Joint Genome Institute"/>
            <person name="Kuo A."/>
            <person name="Kohler A."/>
            <person name="Nagy L.G."/>
            <person name="Floudas D."/>
            <person name="Copeland A."/>
            <person name="Barry K.W."/>
            <person name="Cichocki N."/>
            <person name="Veneault-Fourrey C."/>
            <person name="LaButti K."/>
            <person name="Lindquist E.A."/>
            <person name="Lipzen A."/>
            <person name="Lundell T."/>
            <person name="Morin E."/>
            <person name="Murat C."/>
            <person name="Sun H."/>
            <person name="Tunlid A."/>
            <person name="Henrissat B."/>
            <person name="Grigoriev I.V."/>
            <person name="Hibbett D.S."/>
            <person name="Martin F."/>
            <person name="Nordberg H.P."/>
            <person name="Cantor M.N."/>
            <person name="Hua S.X."/>
        </authorList>
    </citation>
    <scope>NUCLEOTIDE SEQUENCE [LARGE SCALE GENOMIC DNA]</scope>
    <source>
        <strain evidence="11 12">LaAM-08-1</strain>
    </source>
</reference>
<evidence type="ECO:0000256" key="7">
    <source>
        <dbReference type="ARBA" id="ARBA00022840"/>
    </source>
</evidence>
<dbReference type="GO" id="GO:0004156">
    <property type="term" value="F:dihydropteroate synthase activity"/>
    <property type="evidence" value="ECO:0007669"/>
    <property type="project" value="TreeGrafter"/>
</dbReference>